<evidence type="ECO:0000259" key="8">
    <source>
        <dbReference type="Pfam" id="PF02656"/>
    </source>
</evidence>
<reference evidence="9 10" key="1">
    <citation type="submission" date="2019-06" db="EMBL/GenBank/DDBJ databases">
        <title>A novel bacterium of genus Pontibacter, isolated from marine sediment.</title>
        <authorList>
            <person name="Huang H."/>
            <person name="Mo K."/>
            <person name="Hu Y."/>
        </authorList>
    </citation>
    <scope>NUCLEOTIDE SEQUENCE [LARGE SCALE GENOMIC DNA]</scope>
    <source>
        <strain evidence="9 10">HB172049</strain>
    </source>
</reference>
<proteinExistence type="predicted"/>
<feature type="region of interest" description="Disordered" evidence="6">
    <location>
        <begin position="1"/>
        <end position="28"/>
    </location>
</feature>
<gene>
    <name evidence="9" type="ORF">FJM65_16555</name>
</gene>
<dbReference type="PANTHER" id="PTHR34187:SF2">
    <property type="entry name" value="DUF202 DOMAIN-CONTAINING PROTEIN"/>
    <property type="match status" value="1"/>
</dbReference>
<sequence>MTAGTENDEKKELKKLRKKLKQQERKNSEIRDQMAMERTIFANERTLMAYLRTALTITGGGFAALKLSQHAYMELLGIVLMIIGLCLIAYSLYRYFQKQKLIKRRREEYTHTSHKHAELNEKQASEYGNED</sequence>
<dbReference type="Pfam" id="PF02656">
    <property type="entry name" value="DUF202"/>
    <property type="match status" value="1"/>
</dbReference>
<dbReference type="OrthoDB" id="582337at2"/>
<organism evidence="9 10">
    <name type="scientific">Pontibacter mangrovi</name>
    <dbReference type="NCBI Taxonomy" id="2589816"/>
    <lineage>
        <taxon>Bacteria</taxon>
        <taxon>Pseudomonadati</taxon>
        <taxon>Bacteroidota</taxon>
        <taxon>Cytophagia</taxon>
        <taxon>Cytophagales</taxon>
        <taxon>Hymenobacteraceae</taxon>
        <taxon>Pontibacter</taxon>
    </lineage>
</organism>
<dbReference type="Proteomes" id="UP000316727">
    <property type="component" value="Unassembled WGS sequence"/>
</dbReference>
<name>A0A501W3I8_9BACT</name>
<evidence type="ECO:0000256" key="7">
    <source>
        <dbReference type="SAM" id="Phobius"/>
    </source>
</evidence>
<dbReference type="InterPro" id="IPR003807">
    <property type="entry name" value="DUF202"/>
</dbReference>
<keyword evidence="5 7" id="KW-0472">Membrane</keyword>
<evidence type="ECO:0000256" key="5">
    <source>
        <dbReference type="ARBA" id="ARBA00023136"/>
    </source>
</evidence>
<protein>
    <submittedName>
        <fullName evidence="9">DUF202 domain-containing protein</fullName>
    </submittedName>
</protein>
<dbReference type="PANTHER" id="PTHR34187">
    <property type="entry name" value="FGR18P"/>
    <property type="match status" value="1"/>
</dbReference>
<evidence type="ECO:0000256" key="3">
    <source>
        <dbReference type="ARBA" id="ARBA00022692"/>
    </source>
</evidence>
<evidence type="ECO:0000256" key="6">
    <source>
        <dbReference type="SAM" id="MobiDB-lite"/>
    </source>
</evidence>
<evidence type="ECO:0000256" key="4">
    <source>
        <dbReference type="ARBA" id="ARBA00022989"/>
    </source>
</evidence>
<evidence type="ECO:0000256" key="2">
    <source>
        <dbReference type="ARBA" id="ARBA00022475"/>
    </source>
</evidence>
<dbReference type="GO" id="GO:0005886">
    <property type="term" value="C:plasma membrane"/>
    <property type="evidence" value="ECO:0007669"/>
    <property type="project" value="UniProtKB-SubCell"/>
</dbReference>
<feature type="compositionally biased region" description="Basic and acidic residues" evidence="6">
    <location>
        <begin position="107"/>
        <end position="124"/>
    </location>
</feature>
<feature type="transmembrane region" description="Helical" evidence="7">
    <location>
        <begin position="71"/>
        <end position="96"/>
    </location>
</feature>
<keyword evidence="10" id="KW-1185">Reference proteome</keyword>
<keyword evidence="4 7" id="KW-1133">Transmembrane helix</keyword>
<keyword evidence="3 7" id="KW-0812">Transmembrane</keyword>
<accession>A0A501W3I8</accession>
<comment type="subcellular location">
    <subcellularLocation>
        <location evidence="1">Cell membrane</location>
        <topology evidence="1">Multi-pass membrane protein</topology>
    </subcellularLocation>
</comment>
<evidence type="ECO:0000256" key="1">
    <source>
        <dbReference type="ARBA" id="ARBA00004651"/>
    </source>
</evidence>
<feature type="domain" description="DUF202" evidence="8">
    <location>
        <begin position="38"/>
        <end position="100"/>
    </location>
</feature>
<keyword evidence="2" id="KW-1003">Cell membrane</keyword>
<feature type="transmembrane region" description="Helical" evidence="7">
    <location>
        <begin position="47"/>
        <end position="65"/>
    </location>
</feature>
<dbReference type="EMBL" id="VFRQ01000010">
    <property type="protein sequence ID" value="TPE42674.1"/>
    <property type="molecule type" value="Genomic_DNA"/>
</dbReference>
<dbReference type="InterPro" id="IPR052053">
    <property type="entry name" value="IM_YidH-like"/>
</dbReference>
<dbReference type="RefSeq" id="WP_140622694.1">
    <property type="nucleotide sequence ID" value="NZ_VFRQ01000010.1"/>
</dbReference>
<dbReference type="AlphaFoldDB" id="A0A501W3I8"/>
<feature type="region of interest" description="Disordered" evidence="6">
    <location>
        <begin position="107"/>
        <end position="131"/>
    </location>
</feature>
<evidence type="ECO:0000313" key="9">
    <source>
        <dbReference type="EMBL" id="TPE42674.1"/>
    </source>
</evidence>
<evidence type="ECO:0000313" key="10">
    <source>
        <dbReference type="Proteomes" id="UP000316727"/>
    </source>
</evidence>
<comment type="caution">
    <text evidence="9">The sequence shown here is derived from an EMBL/GenBank/DDBJ whole genome shotgun (WGS) entry which is preliminary data.</text>
</comment>